<evidence type="ECO:0008006" key="4">
    <source>
        <dbReference type="Google" id="ProtNLM"/>
    </source>
</evidence>
<dbReference type="HOGENOM" id="CLU_111198_0_0_1"/>
<feature type="chain" id="PRO_5004550298" description="Ubiquitin 3 binding protein But2 C-terminal domain-containing protein" evidence="1">
    <location>
        <begin position="20"/>
        <end position="204"/>
    </location>
</feature>
<organism evidence="2 3">
    <name type="scientific">Fomitopsis schrenkii</name>
    <name type="common">Brown rot fungus</name>
    <dbReference type="NCBI Taxonomy" id="2126942"/>
    <lineage>
        <taxon>Eukaryota</taxon>
        <taxon>Fungi</taxon>
        <taxon>Dikarya</taxon>
        <taxon>Basidiomycota</taxon>
        <taxon>Agaricomycotina</taxon>
        <taxon>Agaricomycetes</taxon>
        <taxon>Polyporales</taxon>
        <taxon>Fomitopsis</taxon>
    </lineage>
</organism>
<gene>
    <name evidence="2" type="ORF">FOMPIDRAFT_155458</name>
</gene>
<keyword evidence="1" id="KW-0732">Signal</keyword>
<evidence type="ECO:0000313" key="2">
    <source>
        <dbReference type="EMBL" id="EPT02254.1"/>
    </source>
</evidence>
<reference evidence="2 3" key="1">
    <citation type="journal article" date="2012" name="Science">
        <title>The Paleozoic origin of enzymatic lignin decomposition reconstructed from 31 fungal genomes.</title>
        <authorList>
            <person name="Floudas D."/>
            <person name="Binder M."/>
            <person name="Riley R."/>
            <person name="Barry K."/>
            <person name="Blanchette R.A."/>
            <person name="Henrissat B."/>
            <person name="Martinez A.T."/>
            <person name="Otillar R."/>
            <person name="Spatafora J.W."/>
            <person name="Yadav J.S."/>
            <person name="Aerts A."/>
            <person name="Benoit I."/>
            <person name="Boyd A."/>
            <person name="Carlson A."/>
            <person name="Copeland A."/>
            <person name="Coutinho P.M."/>
            <person name="de Vries R.P."/>
            <person name="Ferreira P."/>
            <person name="Findley K."/>
            <person name="Foster B."/>
            <person name="Gaskell J."/>
            <person name="Glotzer D."/>
            <person name="Gorecki P."/>
            <person name="Heitman J."/>
            <person name="Hesse C."/>
            <person name="Hori C."/>
            <person name="Igarashi K."/>
            <person name="Jurgens J.A."/>
            <person name="Kallen N."/>
            <person name="Kersten P."/>
            <person name="Kohler A."/>
            <person name="Kuees U."/>
            <person name="Kumar T.K.A."/>
            <person name="Kuo A."/>
            <person name="LaButti K."/>
            <person name="Larrondo L.F."/>
            <person name="Lindquist E."/>
            <person name="Ling A."/>
            <person name="Lombard V."/>
            <person name="Lucas S."/>
            <person name="Lundell T."/>
            <person name="Martin R."/>
            <person name="McLaughlin D.J."/>
            <person name="Morgenstern I."/>
            <person name="Morin E."/>
            <person name="Murat C."/>
            <person name="Nagy L.G."/>
            <person name="Nolan M."/>
            <person name="Ohm R.A."/>
            <person name="Patyshakuliyeva A."/>
            <person name="Rokas A."/>
            <person name="Ruiz-Duenas F.J."/>
            <person name="Sabat G."/>
            <person name="Salamov A."/>
            <person name="Samejima M."/>
            <person name="Schmutz J."/>
            <person name="Slot J.C."/>
            <person name="St John F."/>
            <person name="Stenlid J."/>
            <person name="Sun H."/>
            <person name="Sun S."/>
            <person name="Syed K."/>
            <person name="Tsang A."/>
            <person name="Wiebenga A."/>
            <person name="Young D."/>
            <person name="Pisabarro A."/>
            <person name="Eastwood D.C."/>
            <person name="Martin F."/>
            <person name="Cullen D."/>
            <person name="Grigoriev I.V."/>
            <person name="Hibbett D.S."/>
        </authorList>
    </citation>
    <scope>NUCLEOTIDE SEQUENCE</scope>
    <source>
        <strain evidence="3">FP-58527</strain>
    </source>
</reference>
<dbReference type="InParanoid" id="S8EGE6"/>
<feature type="signal peptide" evidence="1">
    <location>
        <begin position="1"/>
        <end position="19"/>
    </location>
</feature>
<dbReference type="Proteomes" id="UP000015241">
    <property type="component" value="Unassembled WGS sequence"/>
</dbReference>
<dbReference type="AlphaFoldDB" id="S8EGE6"/>
<protein>
    <recommendedName>
        <fullName evidence="4">Ubiquitin 3 binding protein But2 C-terminal domain-containing protein</fullName>
    </recommendedName>
</protein>
<sequence>MFALAWTAALLLASSPAMAAVLGRRDTTASCTGLPDGSNGSLSYPFTLLAYNESNTAIPLYLTYGVPSRSPAASEWVVATALASAETSNLYPSFNLSDGYLTPQAAAGTTPGIVPWVTPLQAGDPFTLLQAIGSPYPASIFCAADVSAEYPVLSINNNADGFSICASVDDYDLNIVAYEPVDGSSFYTLDSCYPVHLSIVPYTA</sequence>
<accession>S8EGE6</accession>
<proteinExistence type="predicted"/>
<name>S8EGE6_FOMSC</name>
<dbReference type="OrthoDB" id="2746457at2759"/>
<keyword evidence="3" id="KW-1185">Reference proteome</keyword>
<dbReference type="EMBL" id="KE504136">
    <property type="protein sequence ID" value="EPT02254.1"/>
    <property type="molecule type" value="Genomic_DNA"/>
</dbReference>
<evidence type="ECO:0000313" key="3">
    <source>
        <dbReference type="Proteomes" id="UP000015241"/>
    </source>
</evidence>
<evidence type="ECO:0000256" key="1">
    <source>
        <dbReference type="SAM" id="SignalP"/>
    </source>
</evidence>